<gene>
    <name evidence="2" type="ORF">G6534_00685</name>
</gene>
<feature type="signal peptide" evidence="1">
    <location>
        <begin position="1"/>
        <end position="23"/>
    </location>
</feature>
<evidence type="ECO:0000313" key="2">
    <source>
        <dbReference type="EMBL" id="QMT83258.1"/>
    </source>
</evidence>
<organism evidence="2 3">
    <name type="scientific">Companilactobacillus pabuli</name>
    <dbReference type="NCBI Taxonomy" id="2714036"/>
    <lineage>
        <taxon>Bacteria</taxon>
        <taxon>Bacillati</taxon>
        <taxon>Bacillota</taxon>
        <taxon>Bacilli</taxon>
        <taxon>Lactobacillales</taxon>
        <taxon>Lactobacillaceae</taxon>
        <taxon>Companilactobacillus</taxon>
    </lineage>
</organism>
<name>A0A7L7KWV6_9LACO</name>
<keyword evidence="3" id="KW-1185">Reference proteome</keyword>
<evidence type="ECO:0000256" key="1">
    <source>
        <dbReference type="SAM" id="SignalP"/>
    </source>
</evidence>
<sequence>MKKSIKYAGIAAATLLAVAPVAAPVVSQADTASTTTDVVDKETLDNQVTAFGDQFADRDSVNISQSSNTDLALGEKNAQTLKDFQSKNAHGGIINTDNSSKMADLVLQRNAYVYVVAQDAKGNTYDGSALGKNASDLNSALSLNNYLPVTFTVYLSYKDNTASQTGYKQAATFKVNTADKNEITSLNATFTTPVSVAKNSPVDATQLVNGANLSLTDQNGDSVATQDVKLGTTYYKTFTAAMNGNATTGVVGKPDIENNEFKTAGTYYQRVTYTAQKGSALDSLINAYQENPSSYTIYVNGKNASEGSDFTTKTGSNTITFVRAINVSDSEAEWTTTENKGVVTTKADTPYYTLVNDNGDKITNRALAKNTAWITDQKRVDQNGNTQYRVATGEWIDANDVTFSDKATTDEGEYTDVQALNGKVTLDGPSSFIYMLYNDNGESVSNRALAGDSAWYTDKKATNAAGVTVYHVATGEWVQAGSGVNYVAY</sequence>
<evidence type="ECO:0008006" key="4">
    <source>
        <dbReference type="Google" id="ProtNLM"/>
    </source>
</evidence>
<keyword evidence="1" id="KW-0732">Signal</keyword>
<dbReference type="RefSeq" id="WP_182082995.1">
    <property type="nucleotide sequence ID" value="NZ_CP049366.1"/>
</dbReference>
<dbReference type="EMBL" id="CP049366">
    <property type="protein sequence ID" value="QMT83258.1"/>
    <property type="molecule type" value="Genomic_DNA"/>
</dbReference>
<dbReference type="Proteomes" id="UP000514410">
    <property type="component" value="Chromosome"/>
</dbReference>
<protein>
    <recommendedName>
        <fullName evidence="4">Surface layer protein A domain-containing protein</fullName>
    </recommendedName>
</protein>
<dbReference type="AlphaFoldDB" id="A0A7L7KWV6"/>
<proteinExistence type="predicted"/>
<reference evidence="2 3" key="1">
    <citation type="submission" date="2020-02" db="EMBL/GenBank/DDBJ databases">
        <title>Complete Genome Sequence of Lactobacillus sp. NFFJ11 Isolated from animal feed.</title>
        <authorList>
            <person name="Jung J.Y."/>
        </authorList>
    </citation>
    <scope>NUCLEOTIDE SEQUENCE [LARGE SCALE GENOMIC DNA]</scope>
    <source>
        <strain evidence="2 3">NFFJ11</strain>
    </source>
</reference>
<dbReference type="KEGG" id="cpab:G6534_00685"/>
<feature type="chain" id="PRO_5038502965" description="Surface layer protein A domain-containing protein" evidence="1">
    <location>
        <begin position="24"/>
        <end position="489"/>
    </location>
</feature>
<accession>A0A7L7KWV6</accession>
<evidence type="ECO:0000313" key="3">
    <source>
        <dbReference type="Proteomes" id="UP000514410"/>
    </source>
</evidence>